<dbReference type="InterPro" id="IPR050767">
    <property type="entry name" value="Sel1_AlgK"/>
</dbReference>
<dbReference type="RefSeq" id="WP_145243894.1">
    <property type="nucleotide sequence ID" value="NZ_CP036273.1"/>
</dbReference>
<dbReference type="PANTHER" id="PTHR11102">
    <property type="entry name" value="SEL-1-LIKE PROTEIN"/>
    <property type="match status" value="1"/>
</dbReference>
<evidence type="ECO:0000256" key="1">
    <source>
        <dbReference type="SAM" id="Coils"/>
    </source>
</evidence>
<dbReference type="InterPro" id="IPR006597">
    <property type="entry name" value="Sel1-like"/>
</dbReference>
<name>A0A517Y1N8_9BACT</name>
<dbReference type="InterPro" id="IPR011990">
    <property type="entry name" value="TPR-like_helical_dom_sf"/>
</dbReference>
<dbReference type="KEGG" id="uli:ETAA1_56700"/>
<gene>
    <name evidence="2" type="ORF">ETAA1_56700</name>
</gene>
<evidence type="ECO:0000313" key="2">
    <source>
        <dbReference type="EMBL" id="QDU23665.1"/>
    </source>
</evidence>
<keyword evidence="3" id="KW-1185">Reference proteome</keyword>
<evidence type="ECO:0000313" key="3">
    <source>
        <dbReference type="Proteomes" id="UP000319576"/>
    </source>
</evidence>
<dbReference type="Proteomes" id="UP000319576">
    <property type="component" value="Chromosome"/>
</dbReference>
<organism evidence="2 3">
    <name type="scientific">Urbifossiella limnaea</name>
    <dbReference type="NCBI Taxonomy" id="2528023"/>
    <lineage>
        <taxon>Bacteria</taxon>
        <taxon>Pseudomonadati</taxon>
        <taxon>Planctomycetota</taxon>
        <taxon>Planctomycetia</taxon>
        <taxon>Gemmatales</taxon>
        <taxon>Gemmataceae</taxon>
        <taxon>Urbifossiella</taxon>
    </lineage>
</organism>
<accession>A0A517Y1N8</accession>
<dbReference type="Pfam" id="PF08238">
    <property type="entry name" value="Sel1"/>
    <property type="match status" value="4"/>
</dbReference>
<dbReference type="EMBL" id="CP036273">
    <property type="protein sequence ID" value="QDU23665.1"/>
    <property type="molecule type" value="Genomic_DNA"/>
</dbReference>
<dbReference type="SUPFAM" id="SSF81901">
    <property type="entry name" value="HCP-like"/>
    <property type="match status" value="2"/>
</dbReference>
<proteinExistence type="predicted"/>
<reference evidence="2 3" key="1">
    <citation type="submission" date="2019-02" db="EMBL/GenBank/DDBJ databases">
        <title>Deep-cultivation of Planctomycetes and their phenomic and genomic characterization uncovers novel biology.</title>
        <authorList>
            <person name="Wiegand S."/>
            <person name="Jogler M."/>
            <person name="Boedeker C."/>
            <person name="Pinto D."/>
            <person name="Vollmers J."/>
            <person name="Rivas-Marin E."/>
            <person name="Kohn T."/>
            <person name="Peeters S.H."/>
            <person name="Heuer A."/>
            <person name="Rast P."/>
            <person name="Oberbeckmann S."/>
            <person name="Bunk B."/>
            <person name="Jeske O."/>
            <person name="Meyerdierks A."/>
            <person name="Storesund J.E."/>
            <person name="Kallscheuer N."/>
            <person name="Luecker S."/>
            <person name="Lage O.M."/>
            <person name="Pohl T."/>
            <person name="Merkel B.J."/>
            <person name="Hornburger P."/>
            <person name="Mueller R.-W."/>
            <person name="Bruemmer F."/>
            <person name="Labrenz M."/>
            <person name="Spormann A.M."/>
            <person name="Op den Camp H."/>
            <person name="Overmann J."/>
            <person name="Amann R."/>
            <person name="Jetten M.S.M."/>
            <person name="Mascher T."/>
            <person name="Medema M.H."/>
            <person name="Devos D.P."/>
            <person name="Kaster A.-K."/>
            <person name="Ovreas L."/>
            <person name="Rohde M."/>
            <person name="Galperin M.Y."/>
            <person name="Jogler C."/>
        </authorList>
    </citation>
    <scope>NUCLEOTIDE SEQUENCE [LARGE SCALE GENOMIC DNA]</scope>
    <source>
        <strain evidence="2 3">ETA_A1</strain>
    </source>
</reference>
<dbReference type="AlphaFoldDB" id="A0A517Y1N8"/>
<dbReference type="Gene3D" id="1.25.40.10">
    <property type="entry name" value="Tetratricopeptide repeat domain"/>
    <property type="match status" value="1"/>
</dbReference>
<keyword evidence="1" id="KW-0175">Coiled coil</keyword>
<dbReference type="OrthoDB" id="273483at2"/>
<dbReference type="PANTHER" id="PTHR11102:SF160">
    <property type="entry name" value="ERAD-ASSOCIATED E3 UBIQUITIN-PROTEIN LIGASE COMPONENT HRD3"/>
    <property type="match status" value="1"/>
</dbReference>
<sequence>MPTIDDAVRAAEAGDLRAARATAAGLAKAGDPTAMRLLGHFHLDGAPTPDDVGLAAYWFFQAWQAGVDEAERDIVRVRAELEHAAHEMASAEARVALGLILMFGHDAPDAAANYFGAAAEAGHPEGLRMLAFQHAEGRGVPRDPAAARELYRRAADAGDPFAPVALAGMLDAGVGGARDRDGAIRYLRRAADAGAPDADQRLAELLAERNRDRRDANEAVQRLVRAAAAGPADAAYRVDAADGSWSVLVRDQGRTVAMPGLTPEELVGLPED</sequence>
<dbReference type="SMART" id="SM00671">
    <property type="entry name" value="SEL1"/>
    <property type="match status" value="5"/>
</dbReference>
<protein>
    <submittedName>
        <fullName evidence="2">Sel1 repeat protein</fullName>
    </submittedName>
</protein>
<feature type="coiled-coil region" evidence="1">
    <location>
        <begin position="67"/>
        <end position="94"/>
    </location>
</feature>